<keyword evidence="5" id="KW-0862">Zinc</keyword>
<feature type="domain" description="Oligopeptidase F N-terminal" evidence="9">
    <location>
        <begin position="122"/>
        <end position="186"/>
    </location>
</feature>
<feature type="compositionally biased region" description="Basic and acidic residues" evidence="7">
    <location>
        <begin position="189"/>
        <end position="201"/>
    </location>
</feature>
<evidence type="ECO:0000256" key="4">
    <source>
        <dbReference type="ARBA" id="ARBA00022801"/>
    </source>
</evidence>
<keyword evidence="3" id="KW-0479">Metal-binding</keyword>
<protein>
    <submittedName>
        <fullName evidence="10">M3 family oligoendopeptidase</fullName>
    </submittedName>
</protein>
<dbReference type="AlphaFoldDB" id="A0ABD5PGV8"/>
<feature type="region of interest" description="Disordered" evidence="7">
    <location>
        <begin position="189"/>
        <end position="214"/>
    </location>
</feature>
<proteinExistence type="predicted"/>
<dbReference type="InterPro" id="IPR042088">
    <property type="entry name" value="OligoPept_F_C"/>
</dbReference>
<name>A0ABD5PGV8_9EURY</name>
<dbReference type="Gene3D" id="1.20.140.70">
    <property type="entry name" value="Oligopeptidase f, N-terminal domain"/>
    <property type="match status" value="1"/>
</dbReference>
<accession>A0ABD5PGV8</accession>
<dbReference type="RefSeq" id="WP_267623206.1">
    <property type="nucleotide sequence ID" value="NZ_JAODIW010000008.1"/>
</dbReference>
<evidence type="ECO:0000313" key="11">
    <source>
        <dbReference type="Proteomes" id="UP001595921"/>
    </source>
</evidence>
<dbReference type="Gene3D" id="1.10.1370.20">
    <property type="entry name" value="Oligoendopeptidase f, C-terminal domain"/>
    <property type="match status" value="1"/>
</dbReference>
<keyword evidence="11" id="KW-1185">Reference proteome</keyword>
<evidence type="ECO:0000256" key="6">
    <source>
        <dbReference type="ARBA" id="ARBA00023049"/>
    </source>
</evidence>
<dbReference type="GO" id="GO:0006508">
    <property type="term" value="P:proteolysis"/>
    <property type="evidence" value="ECO:0007669"/>
    <property type="project" value="UniProtKB-KW"/>
</dbReference>
<evidence type="ECO:0000256" key="1">
    <source>
        <dbReference type="ARBA" id="ARBA00001947"/>
    </source>
</evidence>
<dbReference type="InterPro" id="IPR001567">
    <property type="entry name" value="Pept_M3A_M3B_dom"/>
</dbReference>
<evidence type="ECO:0000256" key="7">
    <source>
        <dbReference type="SAM" id="MobiDB-lite"/>
    </source>
</evidence>
<feature type="domain" description="Peptidase M3A/M3B catalytic" evidence="8">
    <location>
        <begin position="215"/>
        <end position="604"/>
    </location>
</feature>
<dbReference type="EMBL" id="JBHSDS010000010">
    <property type="protein sequence ID" value="MFC4360099.1"/>
    <property type="molecule type" value="Genomic_DNA"/>
</dbReference>
<dbReference type="Pfam" id="PF08439">
    <property type="entry name" value="Peptidase_M3_N"/>
    <property type="match status" value="1"/>
</dbReference>
<evidence type="ECO:0000256" key="2">
    <source>
        <dbReference type="ARBA" id="ARBA00022670"/>
    </source>
</evidence>
<dbReference type="Pfam" id="PF01432">
    <property type="entry name" value="Peptidase_M3"/>
    <property type="match status" value="1"/>
</dbReference>
<keyword evidence="4" id="KW-0378">Hydrolase</keyword>
<reference evidence="10 11" key="1">
    <citation type="journal article" date="2019" name="Int. J. Syst. Evol. Microbiol.">
        <title>The Global Catalogue of Microorganisms (GCM) 10K type strain sequencing project: providing services to taxonomists for standard genome sequencing and annotation.</title>
        <authorList>
            <consortium name="The Broad Institute Genomics Platform"/>
            <consortium name="The Broad Institute Genome Sequencing Center for Infectious Disease"/>
            <person name="Wu L."/>
            <person name="Ma J."/>
        </authorList>
    </citation>
    <scope>NUCLEOTIDE SEQUENCE [LARGE SCALE GENOMIC DNA]</scope>
    <source>
        <strain evidence="10 11">CGMCC 1.12553</strain>
    </source>
</reference>
<evidence type="ECO:0000256" key="3">
    <source>
        <dbReference type="ARBA" id="ARBA00022723"/>
    </source>
</evidence>
<keyword evidence="2" id="KW-0645">Protease</keyword>
<dbReference type="InterPro" id="IPR013647">
    <property type="entry name" value="OligopepF_N_dom"/>
</dbReference>
<evidence type="ECO:0000259" key="8">
    <source>
        <dbReference type="Pfam" id="PF01432"/>
    </source>
</evidence>
<evidence type="ECO:0000259" key="9">
    <source>
        <dbReference type="Pfam" id="PF08439"/>
    </source>
</evidence>
<dbReference type="GO" id="GO:0046872">
    <property type="term" value="F:metal ion binding"/>
    <property type="evidence" value="ECO:0007669"/>
    <property type="project" value="UniProtKB-KW"/>
</dbReference>
<dbReference type="Proteomes" id="UP001595921">
    <property type="component" value="Unassembled WGS sequence"/>
</dbReference>
<gene>
    <name evidence="10" type="ORF">ACFO0N_19290</name>
</gene>
<keyword evidence="6" id="KW-0482">Metalloprotease</keyword>
<comment type="caution">
    <text evidence="10">The sequence shown here is derived from an EMBL/GenBank/DDBJ whole genome shotgun (WGS) entry which is preliminary data.</text>
</comment>
<dbReference type="SUPFAM" id="SSF55486">
    <property type="entry name" value="Metalloproteases ('zincins'), catalytic domain"/>
    <property type="match status" value="1"/>
</dbReference>
<organism evidence="10 11">
    <name type="scientific">Halobium salinum</name>
    <dbReference type="NCBI Taxonomy" id="1364940"/>
    <lineage>
        <taxon>Archaea</taxon>
        <taxon>Methanobacteriati</taxon>
        <taxon>Methanobacteriota</taxon>
        <taxon>Stenosarchaea group</taxon>
        <taxon>Halobacteria</taxon>
        <taxon>Halobacteriales</taxon>
        <taxon>Haloferacaceae</taxon>
        <taxon>Halobium</taxon>
    </lineage>
</organism>
<evidence type="ECO:0000313" key="10">
    <source>
        <dbReference type="EMBL" id="MFC4360099.1"/>
    </source>
</evidence>
<comment type="cofactor">
    <cofactor evidence="1">
        <name>Zn(2+)</name>
        <dbReference type="ChEBI" id="CHEBI:29105"/>
    </cofactor>
</comment>
<sequence length="617" mass="69358">MSHPNREDIDDRYTFDLTRLFDSPEAWEREYDALAEATAALRERVESSDDRADTPEVADSGEALLDALESVECLVRRRSRLELYARLRVDLDTEDGDRRTDRKRAATLASDVREVVNAARREVARVDPATLDAYRESTPELAAFDRYLDDVRRRSAHVRSAEVESVLATVDEPLDAPVRVLRSLKTETFDPPTVERPDGERVTPTMSRVSSELRRPDRDYRRRVYEAYVGALDDLAPAFATAIGERYGAAAARAEARNFGSVREMAFSKPTYPETGLHQRFPPAAHDAMLDGIRSNLGPHHRLLERRREALGVGTLRPWDLRVPLAEEGEGPTADPDLPYDRARELIVEAVAPLGADYQSRLADFLDERRVDVYEAANKRDDVAYCPSSYDSGAFVLLNYQDDLSSAFTLAHELGHAMHVEQLREANRPLYATGPRPVEEVPSLLHELLLADHLHTVEGDVSALATHADARLLDTLDGNLYNAARTSLAMHEHYGRIEGGESLSLDRLAETYTEGRREFHAPVEYPEDDRYWLGISHDRAPYHYYQYVLGATGALVVADRLREGSLSPEAYGSFLESTGRRDAVGSFAELGLDVTTPAPFERATETFADYVDRVERR</sequence>
<evidence type="ECO:0000256" key="5">
    <source>
        <dbReference type="ARBA" id="ARBA00022833"/>
    </source>
</evidence>
<dbReference type="GO" id="GO:0008237">
    <property type="term" value="F:metallopeptidase activity"/>
    <property type="evidence" value="ECO:0007669"/>
    <property type="project" value="UniProtKB-KW"/>
</dbReference>